<dbReference type="AlphaFoldDB" id="A0A7V5H1V0"/>
<gene>
    <name evidence="1" type="ORF">ENL21_00380</name>
</gene>
<evidence type="ECO:0000313" key="1">
    <source>
        <dbReference type="EMBL" id="HHE54210.1"/>
    </source>
</evidence>
<reference evidence="1" key="1">
    <citation type="journal article" date="2020" name="mSystems">
        <title>Genome- and Community-Level Interaction Insights into Carbon Utilization and Element Cycling Functions of Hydrothermarchaeota in Hydrothermal Sediment.</title>
        <authorList>
            <person name="Zhou Z."/>
            <person name="Liu Y."/>
            <person name="Xu W."/>
            <person name="Pan J."/>
            <person name="Luo Z.H."/>
            <person name="Li M."/>
        </authorList>
    </citation>
    <scope>NUCLEOTIDE SEQUENCE [LARGE SCALE GENOMIC DNA]</scope>
    <source>
        <strain evidence="1">HyVt-76</strain>
    </source>
</reference>
<organism evidence="1">
    <name type="scientific">Caldithrix abyssi</name>
    <dbReference type="NCBI Taxonomy" id="187145"/>
    <lineage>
        <taxon>Bacteria</taxon>
        <taxon>Pseudomonadati</taxon>
        <taxon>Calditrichota</taxon>
        <taxon>Calditrichia</taxon>
        <taxon>Calditrichales</taxon>
        <taxon>Calditrichaceae</taxon>
        <taxon>Caldithrix</taxon>
    </lineage>
</organism>
<sequence length="106" mass="12202">MKKLLLTIWIGLFIFACVPTNRPLEQKPTISVDPFVQNWLEKPASLTSEQMAILVISKAPLKEYSFLKHAKGNYYTGHVTRDQLQLLLKDKRILRISGGEQKLHQK</sequence>
<protein>
    <submittedName>
        <fullName evidence="1">Uncharacterized protein</fullName>
    </submittedName>
</protein>
<dbReference type="PROSITE" id="PS51257">
    <property type="entry name" value="PROKAR_LIPOPROTEIN"/>
    <property type="match status" value="1"/>
</dbReference>
<name>A0A7V5H1V0_CALAY</name>
<comment type="caution">
    <text evidence="1">The sequence shown here is derived from an EMBL/GenBank/DDBJ whole genome shotgun (WGS) entry which is preliminary data.</text>
</comment>
<dbReference type="EMBL" id="DRTD01000025">
    <property type="protein sequence ID" value="HHE54210.1"/>
    <property type="molecule type" value="Genomic_DNA"/>
</dbReference>
<proteinExistence type="predicted"/>
<accession>A0A7V5H1V0</accession>
<dbReference type="Proteomes" id="UP000886111">
    <property type="component" value="Unassembled WGS sequence"/>
</dbReference>